<reference evidence="2" key="2">
    <citation type="journal article" date="2015" name="Fish Shellfish Immunol.">
        <title>Early steps in the European eel (Anguilla anguilla)-Vibrio vulnificus interaction in the gills: Role of the RtxA13 toxin.</title>
        <authorList>
            <person name="Callol A."/>
            <person name="Pajuelo D."/>
            <person name="Ebbesson L."/>
            <person name="Teles M."/>
            <person name="MacKenzie S."/>
            <person name="Amaro C."/>
        </authorList>
    </citation>
    <scope>NUCLEOTIDE SEQUENCE</scope>
</reference>
<reference evidence="2" key="1">
    <citation type="submission" date="2014-11" db="EMBL/GenBank/DDBJ databases">
        <authorList>
            <person name="Amaro Gonzalez C."/>
        </authorList>
    </citation>
    <scope>NUCLEOTIDE SEQUENCE</scope>
</reference>
<accession>A0A0E9TRI6</accession>
<proteinExistence type="predicted"/>
<name>A0A0E9TRI6_ANGAN</name>
<evidence type="ECO:0000256" key="1">
    <source>
        <dbReference type="SAM" id="Phobius"/>
    </source>
</evidence>
<dbReference type="AlphaFoldDB" id="A0A0E9TRI6"/>
<keyword evidence="1" id="KW-0812">Transmembrane</keyword>
<sequence length="25" mass="2894">MSLNGHLIYSVCFFCLFCFVFAIAF</sequence>
<organism evidence="2">
    <name type="scientific">Anguilla anguilla</name>
    <name type="common">European freshwater eel</name>
    <name type="synonym">Muraena anguilla</name>
    <dbReference type="NCBI Taxonomy" id="7936"/>
    <lineage>
        <taxon>Eukaryota</taxon>
        <taxon>Metazoa</taxon>
        <taxon>Chordata</taxon>
        <taxon>Craniata</taxon>
        <taxon>Vertebrata</taxon>
        <taxon>Euteleostomi</taxon>
        <taxon>Actinopterygii</taxon>
        <taxon>Neopterygii</taxon>
        <taxon>Teleostei</taxon>
        <taxon>Anguilliformes</taxon>
        <taxon>Anguillidae</taxon>
        <taxon>Anguilla</taxon>
    </lineage>
</organism>
<keyword evidence="1" id="KW-0472">Membrane</keyword>
<dbReference type="EMBL" id="GBXM01052505">
    <property type="protein sequence ID" value="JAH56072.1"/>
    <property type="molecule type" value="Transcribed_RNA"/>
</dbReference>
<feature type="transmembrane region" description="Helical" evidence="1">
    <location>
        <begin position="6"/>
        <end position="24"/>
    </location>
</feature>
<evidence type="ECO:0000313" key="2">
    <source>
        <dbReference type="EMBL" id="JAH56072.1"/>
    </source>
</evidence>
<keyword evidence="1" id="KW-1133">Transmembrane helix</keyword>
<protein>
    <submittedName>
        <fullName evidence="2">Uncharacterized protein</fullName>
    </submittedName>
</protein>